<reference evidence="6" key="1">
    <citation type="submission" date="2016-11" db="EMBL/GenBank/DDBJ databases">
        <authorList>
            <person name="Varghese N."/>
            <person name="Submissions S."/>
        </authorList>
    </citation>
    <scope>NUCLEOTIDE SEQUENCE [LARGE SCALE GENOMIC DNA]</scope>
    <source>
        <strain evidence="6">UWOS</strain>
    </source>
</reference>
<sequence length="771" mass="87713">MNPISMKDYFSRILERLGDGAKAESRSVKPSFADLKMMEYWVRLLRVYPNGRCGHFFNSFFDKKQSFLFIKLLADRFLDLPELKKIQVFGVASKVYSLSEGIRLCVDSGDTSWVKPIMTAFCIQQVSSEIASAMVVLVEDFTRESIRRGCPADDISMRNAWELKHTFGLSDEALELVLYLWLKDEKKMAFSLFKERDEAADCSFDEYSRGTFLRIREATGFGVETLRGLCDGDSPLRKFRIIDTDEKSPLGILGAKNKGTELHLVKDISDFLYGYAGNKKILDYKEAELPTVSFEQIALQNSSARFVLQFLQDRQKAKVKTPFHVLFYGREGTGKTELAKAIAVKLGERLLNVGMGDENNDNETRLQNRVRSLLMADYECQKSGGIILMDEADLVLNRLEKGFLNTLFESIKTPVIWIANSLDCVSNSTRRRFNYAIEFGDFGREQRKSVWKSVLKTQDAEDLLSENQLRNLAEEIPIMAGTMTLAVQQAKLFGKNAFEIVQEVTRSHAKLLNIPCSAKISESDEGDYDAAFLRFEEDGLDLPTLEAILQNFNGKWIPDGNENLNLLLYGPPGTGKTAFVKNLAKRMGRKLVMKHSSDLLHKYVGDTEKAIRESFSEAEKVNAILFLDEADSLLESRENADRHWEVTKVNEFICQMDGFRGLFIAATNYMSALDFAVRRRFHLKMGFAYMKSSQMEKAWKKIFAQVLPQGSLKNCPVEILQLSNVSISDFSSVKYKLRYMPAERICRGLVVEMLREEITGKDNHHGRKMGL</sequence>
<feature type="domain" description="AAA+ ATPase" evidence="4">
    <location>
        <begin position="562"/>
        <end position="691"/>
    </location>
</feature>
<organism evidence="5 6">
    <name type="scientific">Fibrobacter intestinalis</name>
    <dbReference type="NCBI Taxonomy" id="28122"/>
    <lineage>
        <taxon>Bacteria</taxon>
        <taxon>Pseudomonadati</taxon>
        <taxon>Fibrobacterota</taxon>
        <taxon>Fibrobacteria</taxon>
        <taxon>Fibrobacterales</taxon>
        <taxon>Fibrobacteraceae</taxon>
        <taxon>Fibrobacter</taxon>
    </lineage>
</organism>
<accession>A0A1M6R354</accession>
<evidence type="ECO:0000313" key="6">
    <source>
        <dbReference type="Proteomes" id="UP000184275"/>
    </source>
</evidence>
<dbReference type="SUPFAM" id="SSF52540">
    <property type="entry name" value="P-loop containing nucleoside triphosphate hydrolases"/>
    <property type="match status" value="2"/>
</dbReference>
<dbReference type="CDD" id="cd19481">
    <property type="entry name" value="RecA-like_protease"/>
    <property type="match status" value="1"/>
</dbReference>
<feature type="domain" description="AAA+ ATPase" evidence="4">
    <location>
        <begin position="321"/>
        <end position="443"/>
    </location>
</feature>
<proteinExistence type="inferred from homology"/>
<dbReference type="GO" id="GO:0005524">
    <property type="term" value="F:ATP binding"/>
    <property type="evidence" value="ECO:0007669"/>
    <property type="project" value="UniProtKB-KW"/>
</dbReference>
<evidence type="ECO:0000256" key="2">
    <source>
        <dbReference type="ARBA" id="ARBA00022741"/>
    </source>
</evidence>
<dbReference type="InterPro" id="IPR003959">
    <property type="entry name" value="ATPase_AAA_core"/>
</dbReference>
<evidence type="ECO:0000256" key="3">
    <source>
        <dbReference type="ARBA" id="ARBA00022840"/>
    </source>
</evidence>
<dbReference type="GO" id="GO:0016887">
    <property type="term" value="F:ATP hydrolysis activity"/>
    <property type="evidence" value="ECO:0007669"/>
    <property type="project" value="InterPro"/>
</dbReference>
<dbReference type="Proteomes" id="UP000184275">
    <property type="component" value="Unassembled WGS sequence"/>
</dbReference>
<dbReference type="InterPro" id="IPR027417">
    <property type="entry name" value="P-loop_NTPase"/>
</dbReference>
<dbReference type="EMBL" id="FRAW01000003">
    <property type="protein sequence ID" value="SHK26884.1"/>
    <property type="molecule type" value="Genomic_DNA"/>
</dbReference>
<dbReference type="InterPro" id="IPR050221">
    <property type="entry name" value="26S_Proteasome_ATPase"/>
</dbReference>
<keyword evidence="6" id="KW-1185">Reference proteome</keyword>
<comment type="similarity">
    <text evidence="1">Belongs to the AAA ATPase family.</text>
</comment>
<dbReference type="PANTHER" id="PTHR23073">
    <property type="entry name" value="26S PROTEASOME REGULATORY SUBUNIT"/>
    <property type="match status" value="1"/>
</dbReference>
<name>A0A1M6R354_9BACT</name>
<evidence type="ECO:0000259" key="4">
    <source>
        <dbReference type="SMART" id="SM00382"/>
    </source>
</evidence>
<dbReference type="SMART" id="SM00382">
    <property type="entry name" value="AAA"/>
    <property type="match status" value="2"/>
</dbReference>
<protein>
    <submittedName>
        <fullName evidence="5">AAA+-type ATPase, SpoVK/Ycf46/Vps4 family</fullName>
    </submittedName>
</protein>
<evidence type="ECO:0000313" key="5">
    <source>
        <dbReference type="EMBL" id="SHK26884.1"/>
    </source>
</evidence>
<dbReference type="Gene3D" id="3.40.50.300">
    <property type="entry name" value="P-loop containing nucleotide triphosphate hydrolases"/>
    <property type="match status" value="2"/>
</dbReference>
<keyword evidence="2" id="KW-0547">Nucleotide-binding</keyword>
<dbReference type="RefSeq" id="WP_073302419.1">
    <property type="nucleotide sequence ID" value="NZ_FRAW01000003.1"/>
</dbReference>
<gene>
    <name evidence="5" type="ORF">SAMN05720469_10394</name>
</gene>
<dbReference type="CDD" id="cd00009">
    <property type="entry name" value="AAA"/>
    <property type="match status" value="1"/>
</dbReference>
<keyword evidence="3" id="KW-0067">ATP-binding</keyword>
<dbReference type="AlphaFoldDB" id="A0A1M6R354"/>
<dbReference type="InterPro" id="IPR003593">
    <property type="entry name" value="AAA+_ATPase"/>
</dbReference>
<dbReference type="Pfam" id="PF00004">
    <property type="entry name" value="AAA"/>
    <property type="match status" value="2"/>
</dbReference>
<evidence type="ECO:0000256" key="1">
    <source>
        <dbReference type="ARBA" id="ARBA00006914"/>
    </source>
</evidence>